<dbReference type="GO" id="GO:0005737">
    <property type="term" value="C:cytoplasm"/>
    <property type="evidence" value="ECO:0007669"/>
    <property type="project" value="UniProtKB-SubCell"/>
</dbReference>
<dbReference type="PROSITE" id="PS50862">
    <property type="entry name" value="AA_TRNA_LIGASE_II"/>
    <property type="match status" value="1"/>
</dbReference>
<evidence type="ECO:0000256" key="14">
    <source>
        <dbReference type="SAM" id="MobiDB-lite"/>
    </source>
</evidence>
<dbReference type="PANTHER" id="PTHR22594:SF16">
    <property type="entry name" value="ASPARAGINE--TRNA LIGASE, CYTOPLASMIC"/>
    <property type="match status" value="1"/>
</dbReference>
<protein>
    <recommendedName>
        <fullName evidence="11">Asparagine--tRNA ligase, cytoplasmic</fullName>
        <ecNumber evidence="3">6.1.1.22</ecNumber>
    </recommendedName>
    <alternativeName>
        <fullName evidence="10">Asparaginyl-tRNA synthetase</fullName>
    </alternativeName>
</protein>
<dbReference type="InterPro" id="IPR002312">
    <property type="entry name" value="Asp/Asn-tRNA-synth_IIb"/>
</dbReference>
<comment type="catalytic activity">
    <reaction evidence="12">
        <text>tRNA(Asn) + L-asparagine + ATP = L-asparaginyl-tRNA(Asn) + AMP + diphosphate + H(+)</text>
        <dbReference type="Rhea" id="RHEA:11180"/>
        <dbReference type="Rhea" id="RHEA-COMP:9659"/>
        <dbReference type="Rhea" id="RHEA-COMP:9674"/>
        <dbReference type="ChEBI" id="CHEBI:15378"/>
        <dbReference type="ChEBI" id="CHEBI:30616"/>
        <dbReference type="ChEBI" id="CHEBI:33019"/>
        <dbReference type="ChEBI" id="CHEBI:58048"/>
        <dbReference type="ChEBI" id="CHEBI:78442"/>
        <dbReference type="ChEBI" id="CHEBI:78515"/>
        <dbReference type="ChEBI" id="CHEBI:456215"/>
        <dbReference type="EC" id="6.1.1.22"/>
    </reaction>
</comment>
<evidence type="ECO:0000256" key="6">
    <source>
        <dbReference type="ARBA" id="ARBA00022741"/>
    </source>
</evidence>
<dbReference type="OrthoDB" id="1931232at2759"/>
<dbReference type="InterPro" id="IPR004364">
    <property type="entry name" value="Aa-tRNA-synt_II"/>
</dbReference>
<dbReference type="NCBIfam" id="TIGR00457">
    <property type="entry name" value="asnS"/>
    <property type="match status" value="1"/>
</dbReference>
<evidence type="ECO:0000259" key="15">
    <source>
        <dbReference type="PROSITE" id="PS50862"/>
    </source>
</evidence>
<dbReference type="InterPro" id="IPR006195">
    <property type="entry name" value="aa-tRNA-synth_II"/>
</dbReference>
<dbReference type="Pfam" id="PF00152">
    <property type="entry name" value="tRNA-synt_2"/>
    <property type="match status" value="1"/>
</dbReference>
<evidence type="ECO:0000256" key="10">
    <source>
        <dbReference type="ARBA" id="ARBA00029886"/>
    </source>
</evidence>
<evidence type="ECO:0000256" key="5">
    <source>
        <dbReference type="ARBA" id="ARBA00022598"/>
    </source>
</evidence>
<comment type="subcellular location">
    <subcellularLocation>
        <location evidence="1">Cytoplasm</location>
    </subcellularLocation>
</comment>
<reference evidence="17" key="1">
    <citation type="submission" date="2011-02" db="EMBL/GenBank/DDBJ databases">
        <title>The Genome Sequence of Capsaspora owczarzaki ATCC 30864.</title>
        <authorList>
            <person name="Russ C."/>
            <person name="Cuomo C."/>
            <person name="Burger G."/>
            <person name="Gray M.W."/>
            <person name="Holland P.W.H."/>
            <person name="King N."/>
            <person name="Lang F.B.F."/>
            <person name="Roger A.J."/>
            <person name="Ruiz-Trillo I."/>
            <person name="Young S.K."/>
            <person name="Zeng Q."/>
            <person name="Gargeya S."/>
            <person name="Alvarado L."/>
            <person name="Berlin A."/>
            <person name="Chapman S.B."/>
            <person name="Chen Z."/>
            <person name="Freedman E."/>
            <person name="Gellesch M."/>
            <person name="Goldberg J."/>
            <person name="Griggs A."/>
            <person name="Gujja S."/>
            <person name="Heilman E."/>
            <person name="Heiman D."/>
            <person name="Howarth C."/>
            <person name="Mehta T."/>
            <person name="Neiman D."/>
            <person name="Pearson M."/>
            <person name="Roberts A."/>
            <person name="Saif S."/>
            <person name="Shea T."/>
            <person name="Shenoy N."/>
            <person name="Sisk P."/>
            <person name="Stolte C."/>
            <person name="Sykes S."/>
            <person name="White J."/>
            <person name="Yandava C."/>
            <person name="Haas B."/>
            <person name="Nusbaum C."/>
            <person name="Birren B."/>
        </authorList>
    </citation>
    <scope>NUCLEOTIDE SEQUENCE</scope>
    <source>
        <strain evidence="17">ATCC 30864</strain>
    </source>
</reference>
<feature type="compositionally biased region" description="Low complexity" evidence="14">
    <location>
        <begin position="1"/>
        <end position="14"/>
    </location>
</feature>
<keyword evidence="9" id="KW-0030">Aminoacyl-tRNA synthetase</keyword>
<dbReference type="CDD" id="cd00776">
    <property type="entry name" value="AsxRS_core"/>
    <property type="match status" value="1"/>
</dbReference>
<dbReference type="GO" id="GO:0004816">
    <property type="term" value="F:asparagine-tRNA ligase activity"/>
    <property type="evidence" value="ECO:0007669"/>
    <property type="project" value="UniProtKB-EC"/>
</dbReference>
<dbReference type="FunFam" id="3.30.930.10:FF:000040">
    <property type="entry name" value="Asparagine--tRNA ligase, cytoplasmic"/>
    <property type="match status" value="1"/>
</dbReference>
<name>A0A0D2U977_CAPO3</name>
<dbReference type="Pfam" id="PF20917">
    <property type="entry name" value="AsnRS_N"/>
    <property type="match status" value="1"/>
</dbReference>
<dbReference type="InterPro" id="IPR048952">
    <property type="entry name" value="AsnRS_N"/>
</dbReference>
<dbReference type="SUPFAM" id="SSF50249">
    <property type="entry name" value="Nucleic acid-binding proteins"/>
    <property type="match status" value="1"/>
</dbReference>
<dbReference type="FunFam" id="2.40.50.140:FF:000151">
    <property type="entry name" value="Asparagine--tRNA ligase, cytoplasmic"/>
    <property type="match status" value="1"/>
</dbReference>
<dbReference type="InterPro" id="IPR012340">
    <property type="entry name" value="NA-bd_OB-fold"/>
</dbReference>
<evidence type="ECO:0000256" key="7">
    <source>
        <dbReference type="ARBA" id="ARBA00022840"/>
    </source>
</evidence>
<dbReference type="FunCoup" id="A0A0D2U977">
    <property type="interactions" value="488"/>
</dbReference>
<sequence>MSAPSTSAAAAAAPAEEKVFYTSERAGSDESGDGSEAKPFKTVMQALRAGGPDANVVIFLDGQAADGPRWDKLSDSQLKKQKKNFATELKKADARAKKDAEDAEKREKALEEASKIKITQNKDLPAAKTIKLRDTVAHRGTRVKVQGWLHNLRRQGKDMMFLVLRDGTGYLQCLLTGDMCRTIEAVKLETESTVSVFGIIKELPEGKTAPDGHELAADYWELMGTAPAGGLDHAFNKESDPDVLFDNRHLVLRTDTYSKILKLRSVVTQAFREHFFNRGYFEVTPPTLVQTMCEGGSTLFKLDYFGKEAYLTQSSQLYLETAIPAVGDVFCIAQSYRAEKSRTRRHLTEYTHIEAECPFLDFETLLHKLEDLVCDVVERVLASPYAGLLKELNPNFKAPKRPFRRMEYKDAIVWLKENDVRKPDGTFYEFGEDIPEAPERAMTDKIGEPILLMRFPREIKAFYMQRDAGDQRLTESVDMLMPGVGEIVGGSMRIWNLEELEAAYRREEIDPAEYYWYIDQRRYGTCPHGGYGLGLDRFLTWMFNRDHIRDVCFYPRNIDRCKP</sequence>
<dbReference type="GO" id="GO:0005524">
    <property type="term" value="F:ATP binding"/>
    <property type="evidence" value="ECO:0007669"/>
    <property type="project" value="UniProtKB-KW"/>
</dbReference>
<keyword evidence="8" id="KW-0648">Protein biosynthesis</keyword>
<evidence type="ECO:0000313" key="17">
    <source>
        <dbReference type="Proteomes" id="UP000008743"/>
    </source>
</evidence>
<gene>
    <name evidence="16" type="ORF">CAOG_002714</name>
</gene>
<feature type="region of interest" description="Disordered" evidence="14">
    <location>
        <begin position="1"/>
        <end position="38"/>
    </location>
</feature>
<dbReference type="Pfam" id="PF01336">
    <property type="entry name" value="tRNA_anti-codon"/>
    <property type="match status" value="1"/>
</dbReference>
<dbReference type="SUPFAM" id="SSF55681">
    <property type="entry name" value="Class II aaRS and biotin synthetases"/>
    <property type="match status" value="1"/>
</dbReference>
<keyword evidence="13" id="KW-0175">Coiled coil</keyword>
<keyword evidence="17" id="KW-1185">Reference proteome</keyword>
<feature type="coiled-coil region" evidence="13">
    <location>
        <begin position="86"/>
        <end position="113"/>
    </location>
</feature>
<keyword evidence="7" id="KW-0067">ATP-binding</keyword>
<keyword evidence="4" id="KW-0963">Cytoplasm</keyword>
<dbReference type="GO" id="GO:0003676">
    <property type="term" value="F:nucleic acid binding"/>
    <property type="evidence" value="ECO:0007669"/>
    <property type="project" value="InterPro"/>
</dbReference>
<keyword evidence="5" id="KW-0436">Ligase</keyword>
<evidence type="ECO:0000256" key="3">
    <source>
        <dbReference type="ARBA" id="ARBA00012816"/>
    </source>
</evidence>
<dbReference type="EC" id="6.1.1.22" evidence="3"/>
<accession>A0A0D2U977</accession>
<dbReference type="CDD" id="cd04323">
    <property type="entry name" value="AsnRS_cyto_like_N"/>
    <property type="match status" value="1"/>
</dbReference>
<organism evidence="16 17">
    <name type="scientific">Capsaspora owczarzaki (strain ATCC 30864)</name>
    <dbReference type="NCBI Taxonomy" id="595528"/>
    <lineage>
        <taxon>Eukaryota</taxon>
        <taxon>Filasterea</taxon>
        <taxon>Capsaspora</taxon>
    </lineage>
</organism>
<evidence type="ECO:0000256" key="8">
    <source>
        <dbReference type="ARBA" id="ARBA00022917"/>
    </source>
</evidence>
<dbReference type="AlphaFoldDB" id="A0A0D2U977"/>
<dbReference type="PhylomeDB" id="A0A0D2U977"/>
<evidence type="ECO:0000256" key="11">
    <source>
        <dbReference type="ARBA" id="ARBA00039867"/>
    </source>
</evidence>
<dbReference type="OMA" id="DCCLYPR"/>
<keyword evidence="6" id="KW-0547">Nucleotide-binding</keyword>
<dbReference type="Gene3D" id="3.30.1910.20">
    <property type="entry name" value="asparaginyl-tRNA synthetase, N-terminal domain"/>
    <property type="match status" value="1"/>
</dbReference>
<dbReference type="InterPro" id="IPR004365">
    <property type="entry name" value="NA-bd_OB_tRNA"/>
</dbReference>
<dbReference type="GO" id="GO:0006421">
    <property type="term" value="P:asparaginyl-tRNA aminoacylation"/>
    <property type="evidence" value="ECO:0007669"/>
    <property type="project" value="InterPro"/>
</dbReference>
<dbReference type="Gene3D" id="3.30.930.10">
    <property type="entry name" value="Bira Bifunctional Protein, Domain 2"/>
    <property type="match status" value="1"/>
</dbReference>
<evidence type="ECO:0000313" key="16">
    <source>
        <dbReference type="EMBL" id="KJE91596.1"/>
    </source>
</evidence>
<evidence type="ECO:0000256" key="1">
    <source>
        <dbReference type="ARBA" id="ARBA00004496"/>
    </source>
</evidence>
<evidence type="ECO:0000256" key="4">
    <source>
        <dbReference type="ARBA" id="ARBA00022490"/>
    </source>
</evidence>
<dbReference type="InParanoid" id="A0A0D2U977"/>
<evidence type="ECO:0000256" key="9">
    <source>
        <dbReference type="ARBA" id="ARBA00023146"/>
    </source>
</evidence>
<dbReference type="STRING" id="595528.A0A0D2U977"/>
<dbReference type="PANTHER" id="PTHR22594">
    <property type="entry name" value="ASPARTYL/LYSYL-TRNA SYNTHETASE"/>
    <property type="match status" value="1"/>
</dbReference>
<dbReference type="InterPro" id="IPR004522">
    <property type="entry name" value="Asn-tRNA-ligase"/>
</dbReference>
<dbReference type="RefSeq" id="XP_004349464.1">
    <property type="nucleotide sequence ID" value="XM_004349414.2"/>
</dbReference>
<evidence type="ECO:0000256" key="13">
    <source>
        <dbReference type="SAM" id="Coils"/>
    </source>
</evidence>
<dbReference type="Gene3D" id="2.40.50.140">
    <property type="entry name" value="Nucleic acid-binding proteins"/>
    <property type="match status" value="1"/>
</dbReference>
<dbReference type="eggNOG" id="KOG0555">
    <property type="taxonomic scope" value="Eukaryota"/>
</dbReference>
<evidence type="ECO:0000256" key="2">
    <source>
        <dbReference type="ARBA" id="ARBA00008226"/>
    </source>
</evidence>
<evidence type="ECO:0000256" key="12">
    <source>
        <dbReference type="ARBA" id="ARBA00047844"/>
    </source>
</evidence>
<proteinExistence type="inferred from homology"/>
<comment type="similarity">
    <text evidence="2">Belongs to the class-II aminoacyl-tRNA synthetase family.</text>
</comment>
<dbReference type="EMBL" id="KE346362">
    <property type="protein sequence ID" value="KJE91596.1"/>
    <property type="molecule type" value="Genomic_DNA"/>
</dbReference>
<feature type="domain" description="Aminoacyl-transfer RNA synthetases class-II family profile" evidence="15">
    <location>
        <begin position="261"/>
        <end position="555"/>
    </location>
</feature>
<dbReference type="PRINTS" id="PR01042">
    <property type="entry name" value="TRNASYNTHASP"/>
</dbReference>
<dbReference type="Proteomes" id="UP000008743">
    <property type="component" value="Unassembled WGS sequence"/>
</dbReference>
<dbReference type="InterPro" id="IPR045864">
    <property type="entry name" value="aa-tRNA-synth_II/BPL/LPL"/>
</dbReference>